<name>A0A9N7TUY7_PLEPL</name>
<accession>A0A9N7TUY7</accession>
<proteinExistence type="predicted"/>
<dbReference type="Proteomes" id="UP001153269">
    <property type="component" value="Unassembled WGS sequence"/>
</dbReference>
<sequence length="157" mass="17184">MDQCDLLLRGDMAAARWPSAGEANHQQKPTPTDGRVPDVLIGVAARGVPVFTIPPIFIFNQPGHRWISMLHAESCQTLTCSPFAGGAEMWGREDKEKSCERANHHRSAIELKRGNVSPARLLGLFPCDCCLSNELENGKAACRRVASLGCNNIMKNE</sequence>
<reference evidence="1" key="1">
    <citation type="submission" date="2020-03" db="EMBL/GenBank/DDBJ databases">
        <authorList>
            <person name="Weist P."/>
        </authorList>
    </citation>
    <scope>NUCLEOTIDE SEQUENCE</scope>
</reference>
<protein>
    <submittedName>
        <fullName evidence="1">Uncharacterized protein</fullName>
    </submittedName>
</protein>
<organism evidence="1 2">
    <name type="scientific">Pleuronectes platessa</name>
    <name type="common">European plaice</name>
    <dbReference type="NCBI Taxonomy" id="8262"/>
    <lineage>
        <taxon>Eukaryota</taxon>
        <taxon>Metazoa</taxon>
        <taxon>Chordata</taxon>
        <taxon>Craniata</taxon>
        <taxon>Vertebrata</taxon>
        <taxon>Euteleostomi</taxon>
        <taxon>Actinopterygii</taxon>
        <taxon>Neopterygii</taxon>
        <taxon>Teleostei</taxon>
        <taxon>Neoteleostei</taxon>
        <taxon>Acanthomorphata</taxon>
        <taxon>Carangaria</taxon>
        <taxon>Pleuronectiformes</taxon>
        <taxon>Pleuronectoidei</taxon>
        <taxon>Pleuronectidae</taxon>
        <taxon>Pleuronectes</taxon>
    </lineage>
</organism>
<dbReference type="EMBL" id="CADEAL010000375">
    <property type="protein sequence ID" value="CAB1419232.1"/>
    <property type="molecule type" value="Genomic_DNA"/>
</dbReference>
<dbReference type="AlphaFoldDB" id="A0A9N7TUY7"/>
<gene>
    <name evidence="1" type="ORF">PLEPLA_LOCUS7060</name>
</gene>
<comment type="caution">
    <text evidence="1">The sequence shown here is derived from an EMBL/GenBank/DDBJ whole genome shotgun (WGS) entry which is preliminary data.</text>
</comment>
<keyword evidence="2" id="KW-1185">Reference proteome</keyword>
<evidence type="ECO:0000313" key="2">
    <source>
        <dbReference type="Proteomes" id="UP001153269"/>
    </source>
</evidence>
<evidence type="ECO:0000313" key="1">
    <source>
        <dbReference type="EMBL" id="CAB1419232.1"/>
    </source>
</evidence>